<keyword evidence="5" id="KW-0560">Oxidoreductase</keyword>
<dbReference type="InterPro" id="IPR051169">
    <property type="entry name" value="NADH-Q_oxidoreductase"/>
</dbReference>
<evidence type="ECO:0000256" key="5">
    <source>
        <dbReference type="ARBA" id="ARBA00023002"/>
    </source>
</evidence>
<gene>
    <name evidence="7" type="ORF">NAG76_00730</name>
</gene>
<proteinExistence type="inferred from homology"/>
<feature type="domain" description="FAD/NAD(P)-binding" evidence="6">
    <location>
        <begin position="3"/>
        <end position="291"/>
    </location>
</feature>
<evidence type="ECO:0000313" key="7">
    <source>
        <dbReference type="EMBL" id="URN94819.1"/>
    </source>
</evidence>
<evidence type="ECO:0000259" key="6">
    <source>
        <dbReference type="Pfam" id="PF07992"/>
    </source>
</evidence>
<dbReference type="GO" id="GO:0019646">
    <property type="term" value="P:aerobic electron transport chain"/>
    <property type="evidence" value="ECO:0007669"/>
    <property type="project" value="TreeGrafter"/>
</dbReference>
<dbReference type="PANTHER" id="PTHR42913:SF3">
    <property type="entry name" value="64 KDA MITOCHONDRIAL NADH DEHYDROGENASE (EUROFUNG)"/>
    <property type="match status" value="1"/>
</dbReference>
<keyword evidence="4" id="KW-0274">FAD</keyword>
<dbReference type="PRINTS" id="PR00411">
    <property type="entry name" value="PNDRDTASEI"/>
</dbReference>
<dbReference type="InterPro" id="IPR023753">
    <property type="entry name" value="FAD/NAD-binding_dom"/>
</dbReference>
<evidence type="ECO:0000256" key="4">
    <source>
        <dbReference type="ARBA" id="ARBA00022827"/>
    </source>
</evidence>
<dbReference type="SUPFAM" id="SSF51905">
    <property type="entry name" value="FAD/NAD(P)-binding domain"/>
    <property type="match status" value="1"/>
</dbReference>
<evidence type="ECO:0000313" key="8">
    <source>
        <dbReference type="Proteomes" id="UP001056756"/>
    </source>
</evidence>
<dbReference type="AlphaFoldDB" id="A0A9J6ZF68"/>
<dbReference type="InterPro" id="IPR036188">
    <property type="entry name" value="FAD/NAD-bd_sf"/>
</dbReference>
<dbReference type="Pfam" id="PF07992">
    <property type="entry name" value="Pyr_redox_2"/>
    <property type="match status" value="1"/>
</dbReference>
<keyword evidence="3" id="KW-0285">Flavoprotein</keyword>
<dbReference type="PRINTS" id="PR00368">
    <property type="entry name" value="FADPNR"/>
</dbReference>
<dbReference type="KEGG" id="plig:NAG76_00730"/>
<dbReference type="Proteomes" id="UP001056756">
    <property type="component" value="Chromosome"/>
</dbReference>
<sequence length="354" mass="38568">MSYKLVVLGGGYGGLALINELLDKGLPKGTTITLVDRSPFQGLKTEFYSLAAGTVSDLQLRVAFPNSPSVNLALGEITEIDRELKVVHVVGHDPIQYDSLVIGLGCVDHYHGVEGAPQYANSLQTFQAARKAYTDLNNVKPYGQVTIVGGGLSGVEMASELRESRPDLNIALINRGPNLLGSFPSNVQTYVAEWFQEHNVNMLINTALHRIEPGLLYAESQSDPIEANAILWTAGIQPVALVQQLQAAKDKQGRLIVNDQYQLPDDPNIYVIGDCVSSEYSPSAQVAGLQGKRVAKILHAIWHNHTIHLEPFKLRGTLGALGKHNGFGVMGKLSMRGRIPRLIKSGVLWRSKHL</sequence>
<comment type="cofactor">
    <cofactor evidence="1">
        <name>FAD</name>
        <dbReference type="ChEBI" id="CHEBI:57692"/>
    </cofactor>
</comment>
<dbReference type="GO" id="GO:0003955">
    <property type="term" value="F:NAD(P)H dehydrogenase (quinone) activity"/>
    <property type="evidence" value="ECO:0007669"/>
    <property type="project" value="TreeGrafter"/>
</dbReference>
<evidence type="ECO:0000256" key="1">
    <source>
        <dbReference type="ARBA" id="ARBA00001974"/>
    </source>
</evidence>
<comment type="similarity">
    <text evidence="2">Belongs to the NADH dehydrogenase family.</text>
</comment>
<name>A0A9J6ZF68_9BACL</name>
<dbReference type="PANTHER" id="PTHR42913">
    <property type="entry name" value="APOPTOSIS-INDUCING FACTOR 1"/>
    <property type="match status" value="1"/>
</dbReference>
<protein>
    <submittedName>
        <fullName evidence="7">FAD-dependent oxidoreductase</fullName>
    </submittedName>
</protein>
<organism evidence="7 8">
    <name type="scientific">Candidatus Pristimantibacillus lignocellulolyticus</name>
    <dbReference type="NCBI Taxonomy" id="2994561"/>
    <lineage>
        <taxon>Bacteria</taxon>
        <taxon>Bacillati</taxon>
        <taxon>Bacillota</taxon>
        <taxon>Bacilli</taxon>
        <taxon>Bacillales</taxon>
        <taxon>Paenibacillaceae</taxon>
        <taxon>Candidatus Pristimantibacillus</taxon>
    </lineage>
</organism>
<evidence type="ECO:0000256" key="3">
    <source>
        <dbReference type="ARBA" id="ARBA00022630"/>
    </source>
</evidence>
<dbReference type="Gene3D" id="3.50.50.100">
    <property type="match status" value="1"/>
</dbReference>
<accession>A0A9J6ZF68</accession>
<evidence type="ECO:0000256" key="2">
    <source>
        <dbReference type="ARBA" id="ARBA00005272"/>
    </source>
</evidence>
<dbReference type="EMBL" id="CP097899">
    <property type="protein sequence ID" value="URN94819.1"/>
    <property type="molecule type" value="Genomic_DNA"/>
</dbReference>
<reference evidence="7" key="1">
    <citation type="submission" date="2022-05" db="EMBL/GenBank/DDBJ databases">
        <title>Novel bacterial taxa in a minimal lignocellulolytic consortium and its capacity to transform plastics disclosed by genome-resolved metagenomics.</title>
        <authorList>
            <person name="Rodriguez C.A.D."/>
            <person name="Diaz-Garcia L."/>
            <person name="Herrera K."/>
            <person name="Tarazona N.A."/>
            <person name="Sproer C."/>
            <person name="Overmann J."/>
            <person name="Jimenez D.J."/>
        </authorList>
    </citation>
    <scope>NUCLEOTIDE SEQUENCE</scope>
    <source>
        <strain evidence="7">MAG5</strain>
    </source>
</reference>